<comment type="caution">
    <text evidence="3">The sequence shown here is derived from an EMBL/GenBank/DDBJ whole genome shotgun (WGS) entry which is preliminary data.</text>
</comment>
<accession>A0A512JN36</accession>
<reference evidence="3 4" key="1">
    <citation type="submission" date="2019-07" db="EMBL/GenBank/DDBJ databases">
        <title>Whole genome shotgun sequence of Methylobacterium gnaphalii NBRC 107716.</title>
        <authorList>
            <person name="Hosoyama A."/>
            <person name="Uohara A."/>
            <person name="Ohji S."/>
            <person name="Ichikawa N."/>
        </authorList>
    </citation>
    <scope>NUCLEOTIDE SEQUENCE [LARGE SCALE GENOMIC DNA]</scope>
    <source>
        <strain evidence="3 4">NBRC 107716</strain>
    </source>
</reference>
<keyword evidence="4" id="KW-1185">Reference proteome</keyword>
<evidence type="ECO:0000313" key="4">
    <source>
        <dbReference type="Proteomes" id="UP000321750"/>
    </source>
</evidence>
<organism evidence="3 4">
    <name type="scientific">Methylobacterium gnaphalii</name>
    <dbReference type="NCBI Taxonomy" id="1010610"/>
    <lineage>
        <taxon>Bacteria</taxon>
        <taxon>Pseudomonadati</taxon>
        <taxon>Pseudomonadota</taxon>
        <taxon>Alphaproteobacteria</taxon>
        <taxon>Hyphomicrobiales</taxon>
        <taxon>Methylobacteriaceae</taxon>
        <taxon>Methylobacterium</taxon>
    </lineage>
</organism>
<dbReference type="AlphaFoldDB" id="A0A512JN36"/>
<dbReference type="RefSeq" id="WP_147047783.1">
    <property type="nucleotide sequence ID" value="NZ_BJZV01000017.1"/>
</dbReference>
<dbReference type="SUPFAM" id="SSF53254">
    <property type="entry name" value="Phosphoglycerate mutase-like"/>
    <property type="match status" value="1"/>
</dbReference>
<evidence type="ECO:0000256" key="1">
    <source>
        <dbReference type="PIRSR" id="PIRSR613078-1"/>
    </source>
</evidence>
<dbReference type="SMART" id="SM00855">
    <property type="entry name" value="PGAM"/>
    <property type="match status" value="1"/>
</dbReference>
<dbReference type="EMBL" id="BJZV01000017">
    <property type="protein sequence ID" value="GEP11344.1"/>
    <property type="molecule type" value="Genomic_DNA"/>
</dbReference>
<gene>
    <name evidence="3" type="ORF">MGN01_31890</name>
</gene>
<feature type="binding site" evidence="2">
    <location>
        <position position="66"/>
    </location>
    <ligand>
        <name>substrate</name>
    </ligand>
</feature>
<dbReference type="OrthoDB" id="9781415at2"/>
<feature type="active site" description="Tele-phosphohistidine intermediate" evidence="1">
    <location>
        <position position="12"/>
    </location>
</feature>
<dbReference type="PIRSF" id="PIRSF000709">
    <property type="entry name" value="6PFK_2-Ptase"/>
    <property type="match status" value="1"/>
</dbReference>
<feature type="active site" description="Proton donor/acceptor" evidence="1">
    <location>
        <position position="93"/>
    </location>
</feature>
<name>A0A512JN36_9HYPH</name>
<sequence>MKPRSAIWFVRHGQTDWNAQRRLQGQRDIDLNATGLAQAAEAGARLRAVAGPRLAAAAFVSSPLLRTRRTMETLRATLDLPPDQYRTDPRLMEIGFGAWEGSTWAEIRRWDPSGAAARDRDRWNYQPKGVGAESYAMLAGRVGAMLAEFEGPAVIVAHGGVARAALVALGHLDTYAAVRLGIRQGKILVIEPDGWRWA</sequence>
<dbReference type="InterPro" id="IPR029033">
    <property type="entry name" value="His_PPase_superfam"/>
</dbReference>
<dbReference type="PANTHER" id="PTHR48100:SF59">
    <property type="entry name" value="ADENOSYLCOBALAMIN_ALPHA-RIBAZOLE PHOSPHATASE"/>
    <property type="match status" value="1"/>
</dbReference>
<dbReference type="Pfam" id="PF00300">
    <property type="entry name" value="His_Phos_1"/>
    <property type="match status" value="1"/>
</dbReference>
<dbReference type="Proteomes" id="UP000321750">
    <property type="component" value="Unassembled WGS sequence"/>
</dbReference>
<dbReference type="Gene3D" id="3.40.50.1240">
    <property type="entry name" value="Phosphoglycerate mutase-like"/>
    <property type="match status" value="1"/>
</dbReference>
<dbReference type="GO" id="GO:0016791">
    <property type="term" value="F:phosphatase activity"/>
    <property type="evidence" value="ECO:0007669"/>
    <property type="project" value="TreeGrafter"/>
</dbReference>
<proteinExistence type="predicted"/>
<dbReference type="InterPro" id="IPR013078">
    <property type="entry name" value="His_Pase_superF_clade-1"/>
</dbReference>
<evidence type="ECO:0000256" key="2">
    <source>
        <dbReference type="PIRSR" id="PIRSR613078-2"/>
    </source>
</evidence>
<feature type="binding site" evidence="2">
    <location>
        <begin position="11"/>
        <end position="18"/>
    </location>
    <ligand>
        <name>substrate</name>
    </ligand>
</feature>
<dbReference type="PANTHER" id="PTHR48100">
    <property type="entry name" value="BROAD-SPECIFICITY PHOSPHATASE YOR283W-RELATED"/>
    <property type="match status" value="1"/>
</dbReference>
<protein>
    <submittedName>
        <fullName evidence="3">Phosphoglycerate mutase</fullName>
    </submittedName>
</protein>
<dbReference type="GO" id="GO:0005737">
    <property type="term" value="C:cytoplasm"/>
    <property type="evidence" value="ECO:0007669"/>
    <property type="project" value="TreeGrafter"/>
</dbReference>
<evidence type="ECO:0000313" key="3">
    <source>
        <dbReference type="EMBL" id="GEP11344.1"/>
    </source>
</evidence>
<dbReference type="InterPro" id="IPR050275">
    <property type="entry name" value="PGM_Phosphatase"/>
</dbReference>
<dbReference type="CDD" id="cd07067">
    <property type="entry name" value="HP_PGM_like"/>
    <property type="match status" value="1"/>
</dbReference>